<dbReference type="InterPro" id="IPR007021">
    <property type="entry name" value="DUF659"/>
</dbReference>
<sequence>MRYHSLVDTTNIPKTADYIFSLMDKVVEEVGEENVVQVVTDNEVFPLMKKVEKQFMKMMVPQIVELVGVQVMLHKKEILILIVGKVPRIISSSSSSDDGHNGGSRRGGGTSGGSRGVGGTGEEEYSNTGTRASDSYGYDQSSSSSSMFIELILRIIRYQTNTLRPICLRTLRVSDDTATLNHGRWCNISLISMWLDFNRSQGFESIADPLFDMATLFPPSDHLHVIMPSGLFSKQNIVTKRFVFDATSLATLKGRAAKATCMNNPTRIEAITALLCHAFGNLWRNAIASIAEGNNKIELPDIVVQLRTATRKINEEYVRKLQGEDGLSQAIESLKEVSEMVTKGRLSFTGLAVGMRSGDGKEAWVSMDEQHMTKFEREEQLLMHFRPNHIACDSNIGSTPLEAYVYSNSSSRNTVCKLLSVKVIIKKRFQILHAKNLLSVLKNIQRPPKLKALN</sequence>
<dbReference type="PANTHER" id="PTHR31623:SF17">
    <property type="entry name" value="F21J9.9"/>
    <property type="match status" value="1"/>
</dbReference>
<organism evidence="6 7">
    <name type="scientific">Vitis vinifera</name>
    <name type="common">Grape</name>
    <dbReference type="NCBI Taxonomy" id="29760"/>
    <lineage>
        <taxon>Eukaryota</taxon>
        <taxon>Viridiplantae</taxon>
        <taxon>Streptophyta</taxon>
        <taxon>Embryophyta</taxon>
        <taxon>Tracheophyta</taxon>
        <taxon>Spermatophyta</taxon>
        <taxon>Magnoliopsida</taxon>
        <taxon>eudicotyledons</taxon>
        <taxon>Gunneridae</taxon>
        <taxon>Pentapetalae</taxon>
        <taxon>rosids</taxon>
        <taxon>Vitales</taxon>
        <taxon>Vitaceae</taxon>
        <taxon>Viteae</taxon>
        <taxon>Vitis</taxon>
    </lineage>
</organism>
<evidence type="ECO:0000313" key="6">
    <source>
        <dbReference type="EMBL" id="RVW35411.1"/>
    </source>
</evidence>
<feature type="compositionally biased region" description="Gly residues" evidence="4">
    <location>
        <begin position="101"/>
        <end position="120"/>
    </location>
</feature>
<comment type="caution">
    <text evidence="6">The sequence shown here is derived from an EMBL/GenBank/DDBJ whole genome shotgun (WGS) entry which is preliminary data.</text>
</comment>
<accession>A0A438DIX7</accession>
<evidence type="ECO:0000256" key="2">
    <source>
        <dbReference type="ARBA" id="ARBA00022679"/>
    </source>
</evidence>
<dbReference type="EMBL" id="QGNW01001606">
    <property type="protein sequence ID" value="RVW35411.1"/>
    <property type="molecule type" value="Genomic_DNA"/>
</dbReference>
<dbReference type="Pfam" id="PF04937">
    <property type="entry name" value="DUF659"/>
    <property type="match status" value="1"/>
</dbReference>
<evidence type="ECO:0000256" key="3">
    <source>
        <dbReference type="ARBA" id="ARBA00023315"/>
    </source>
</evidence>
<proteinExistence type="inferred from homology"/>
<reference evidence="6 7" key="1">
    <citation type="journal article" date="2018" name="PLoS Genet.">
        <title>Population sequencing reveals clonal diversity and ancestral inbreeding in the grapevine cultivar Chardonnay.</title>
        <authorList>
            <person name="Roach M.J."/>
            <person name="Johnson D.L."/>
            <person name="Bohlmann J."/>
            <person name="van Vuuren H.J."/>
            <person name="Jones S.J."/>
            <person name="Pretorius I.S."/>
            <person name="Schmidt S.A."/>
            <person name="Borneman A.R."/>
        </authorList>
    </citation>
    <scope>NUCLEOTIDE SEQUENCE [LARGE SCALE GENOMIC DNA]</scope>
    <source>
        <strain evidence="7">cv. Chardonnay</strain>
        <tissue evidence="6">Leaf</tissue>
    </source>
</reference>
<name>A0A438DIX7_VITVI</name>
<dbReference type="GO" id="GO:0016746">
    <property type="term" value="F:acyltransferase activity"/>
    <property type="evidence" value="ECO:0007669"/>
    <property type="project" value="UniProtKB-KW"/>
</dbReference>
<dbReference type="PANTHER" id="PTHR31623">
    <property type="entry name" value="F21J9.9"/>
    <property type="match status" value="1"/>
</dbReference>
<feature type="compositionally biased region" description="Low complexity" evidence="4">
    <location>
        <begin position="133"/>
        <end position="142"/>
    </location>
</feature>
<dbReference type="Gene3D" id="3.30.559.10">
    <property type="entry name" value="Chloramphenicol acetyltransferase-like domain"/>
    <property type="match status" value="2"/>
</dbReference>
<feature type="domain" description="DUF659" evidence="5">
    <location>
        <begin position="3"/>
        <end position="59"/>
    </location>
</feature>
<protein>
    <recommendedName>
        <fullName evidence="5">DUF659 domain-containing protein</fullName>
    </recommendedName>
</protein>
<keyword evidence="2" id="KW-0808">Transferase</keyword>
<comment type="similarity">
    <text evidence="1">Belongs to the plant acyltransferase family.</text>
</comment>
<evidence type="ECO:0000259" key="5">
    <source>
        <dbReference type="Pfam" id="PF04937"/>
    </source>
</evidence>
<evidence type="ECO:0000256" key="4">
    <source>
        <dbReference type="SAM" id="MobiDB-lite"/>
    </source>
</evidence>
<feature type="region of interest" description="Disordered" evidence="4">
    <location>
        <begin position="92"/>
        <end position="142"/>
    </location>
</feature>
<dbReference type="InterPro" id="IPR023213">
    <property type="entry name" value="CAT-like_dom_sf"/>
</dbReference>
<keyword evidence="3" id="KW-0012">Acyltransferase</keyword>
<dbReference type="Proteomes" id="UP000288805">
    <property type="component" value="Unassembled WGS sequence"/>
</dbReference>
<evidence type="ECO:0000256" key="1">
    <source>
        <dbReference type="ARBA" id="ARBA00009861"/>
    </source>
</evidence>
<evidence type="ECO:0000313" key="7">
    <source>
        <dbReference type="Proteomes" id="UP000288805"/>
    </source>
</evidence>
<gene>
    <name evidence="6" type="ORF">CK203_077100</name>
</gene>
<dbReference type="AlphaFoldDB" id="A0A438DIX7"/>